<dbReference type="RefSeq" id="WP_345688118.1">
    <property type="nucleotide sequence ID" value="NZ_BAABRO010000021.1"/>
</dbReference>
<dbReference type="Proteomes" id="UP001416858">
    <property type="component" value="Unassembled WGS sequence"/>
</dbReference>
<evidence type="ECO:0000256" key="2">
    <source>
        <dbReference type="SAM" id="SignalP"/>
    </source>
</evidence>
<reference evidence="3 4" key="1">
    <citation type="submission" date="2024-02" db="EMBL/GenBank/DDBJ databases">
        <title>Rhodopirellula caenicola NBRC 110016.</title>
        <authorList>
            <person name="Ichikawa N."/>
            <person name="Katano-Makiyama Y."/>
            <person name="Hidaka K."/>
        </authorList>
    </citation>
    <scope>NUCLEOTIDE SEQUENCE [LARGE SCALE GENOMIC DNA]</scope>
    <source>
        <strain evidence="3 4">NBRC 110016</strain>
    </source>
</reference>
<evidence type="ECO:0000313" key="3">
    <source>
        <dbReference type="EMBL" id="GAA5510310.1"/>
    </source>
</evidence>
<comment type="caution">
    <text evidence="3">The sequence shown here is derived from an EMBL/GenBank/DDBJ whole genome shotgun (WGS) entry which is preliminary data.</text>
</comment>
<name>A0ABP9W0I5_9BACT</name>
<keyword evidence="4" id="KW-1185">Reference proteome</keyword>
<feature type="signal peptide" evidence="2">
    <location>
        <begin position="1"/>
        <end position="19"/>
    </location>
</feature>
<evidence type="ECO:0000256" key="1">
    <source>
        <dbReference type="SAM" id="MobiDB-lite"/>
    </source>
</evidence>
<protein>
    <recommendedName>
        <fullName evidence="5">Secreted protein</fullName>
    </recommendedName>
</protein>
<evidence type="ECO:0008006" key="5">
    <source>
        <dbReference type="Google" id="ProtNLM"/>
    </source>
</evidence>
<dbReference type="EMBL" id="BAABRO010000021">
    <property type="protein sequence ID" value="GAA5510310.1"/>
    <property type="molecule type" value="Genomic_DNA"/>
</dbReference>
<organism evidence="3 4">
    <name type="scientific">Novipirellula caenicola</name>
    <dbReference type="NCBI Taxonomy" id="1536901"/>
    <lineage>
        <taxon>Bacteria</taxon>
        <taxon>Pseudomonadati</taxon>
        <taxon>Planctomycetota</taxon>
        <taxon>Planctomycetia</taxon>
        <taxon>Pirellulales</taxon>
        <taxon>Pirellulaceae</taxon>
        <taxon>Novipirellula</taxon>
    </lineage>
</organism>
<feature type="region of interest" description="Disordered" evidence="1">
    <location>
        <begin position="28"/>
        <end position="59"/>
    </location>
</feature>
<keyword evidence="2" id="KW-0732">Signal</keyword>
<proteinExistence type="predicted"/>
<gene>
    <name evidence="3" type="ORF">Rcae01_05818</name>
</gene>
<evidence type="ECO:0000313" key="4">
    <source>
        <dbReference type="Proteomes" id="UP001416858"/>
    </source>
</evidence>
<sequence>MKTLLLCMFALLLTPFCLVGCGGSGSAVVETPAEQEPQDVSAEAAEQHPDEYAKMNQAQ</sequence>
<feature type="chain" id="PRO_5045275693" description="Secreted protein" evidence="2">
    <location>
        <begin position="20"/>
        <end position="59"/>
    </location>
</feature>
<accession>A0ABP9W0I5</accession>